<dbReference type="SUPFAM" id="SSF81901">
    <property type="entry name" value="HCP-like"/>
    <property type="match status" value="4"/>
</dbReference>
<dbReference type="InterPro" id="IPR006597">
    <property type="entry name" value="Sel1-like"/>
</dbReference>
<evidence type="ECO:0000313" key="1">
    <source>
        <dbReference type="EMBL" id="MDK7241793.1"/>
    </source>
</evidence>
<reference evidence="1" key="1">
    <citation type="submission" date="2023-05" db="EMBL/GenBank/DDBJ databases">
        <title>Cataloging the Phylogenetic Diversity of Human Bladder Bacteria.</title>
        <authorList>
            <person name="Du J."/>
        </authorList>
    </citation>
    <scope>NUCLEOTIDE SEQUENCE</scope>
    <source>
        <strain evidence="1">UMB1050</strain>
    </source>
</reference>
<dbReference type="Proteomes" id="UP001236303">
    <property type="component" value="Unassembled WGS sequence"/>
</dbReference>
<dbReference type="InterPro" id="IPR050767">
    <property type="entry name" value="Sel1_AlgK"/>
</dbReference>
<comment type="caution">
    <text evidence="1">The sequence shown here is derived from an EMBL/GenBank/DDBJ whole genome shotgun (WGS) entry which is preliminary data.</text>
</comment>
<gene>
    <name evidence="1" type="ORF">QP451_01875</name>
</gene>
<dbReference type="PANTHER" id="PTHR11102">
    <property type="entry name" value="SEL-1-LIKE PROTEIN"/>
    <property type="match status" value="1"/>
</dbReference>
<dbReference type="Gene3D" id="1.25.40.10">
    <property type="entry name" value="Tetratricopeptide repeat domain"/>
    <property type="match status" value="3"/>
</dbReference>
<protein>
    <submittedName>
        <fullName evidence="1">Tetratricopeptide repeat protein</fullName>
    </submittedName>
</protein>
<dbReference type="SMART" id="SM00671">
    <property type="entry name" value="SEL1"/>
    <property type="match status" value="10"/>
</dbReference>
<proteinExistence type="predicted"/>
<dbReference type="PANTHER" id="PTHR11102:SF160">
    <property type="entry name" value="ERAD-ASSOCIATED E3 UBIQUITIN-PROTEIN LIGASE COMPONENT HRD3"/>
    <property type="match status" value="1"/>
</dbReference>
<dbReference type="Pfam" id="PF08238">
    <property type="entry name" value="Sel1"/>
    <property type="match status" value="11"/>
</dbReference>
<organism evidence="1 2">
    <name type="scientific">Neisseria subflava</name>
    <dbReference type="NCBI Taxonomy" id="28449"/>
    <lineage>
        <taxon>Bacteria</taxon>
        <taxon>Pseudomonadati</taxon>
        <taxon>Pseudomonadota</taxon>
        <taxon>Betaproteobacteria</taxon>
        <taxon>Neisseriales</taxon>
        <taxon>Neisseriaceae</taxon>
        <taxon>Neisseria</taxon>
    </lineage>
</organism>
<name>A0AAW6Y6T3_NEISU</name>
<dbReference type="EMBL" id="JASOPA010000001">
    <property type="protein sequence ID" value="MDK7241793.1"/>
    <property type="molecule type" value="Genomic_DNA"/>
</dbReference>
<dbReference type="InterPro" id="IPR011990">
    <property type="entry name" value="TPR-like_helical_dom_sf"/>
</dbReference>
<accession>A0AAW6Y6T3</accession>
<evidence type="ECO:0000313" key="2">
    <source>
        <dbReference type="Proteomes" id="UP001236303"/>
    </source>
</evidence>
<dbReference type="RefSeq" id="WP_285070128.1">
    <property type="nucleotide sequence ID" value="NZ_JASOPA010000001.1"/>
</dbReference>
<dbReference type="AlphaFoldDB" id="A0AAW6Y6T3"/>
<sequence length="476" mass="53538">MNAQQYEESFLLAEKLITQDPPDFARAIPLLCEAAEAGHIEAAFQLAGCLIEHHENAQDLAIAVEYLKQAARAGHPYARYNLLQLQENNGIEIEKLIAAYQELAEEGLAPAQLRLMRLYADNGNDQEAVKWALKAAEQQNPQAQYFLAQHYQYSSSSDLEYSHKLYQQSAAQGFIAAHWQLGLQYKLGQGVAQNPEKAIEHLRIAADYDIVPAQTSLAELLAASNPAEALEWFEKAAAQGDSNANVALAEIYLLGKNTERDPQKAYQHAKFAADQNDPEGLRLLGDIYRYGLGRAVDADTARQYYQRSADLGNLAAYQKLLSDSALNNQQNYELTKEIALQRQEAERLYKLAFAAHYGLKRKQNYAEALELYHQSAERGHSKSQTNLGMMYYCGQGVPVDYAQAAKWFEAAAKQRDTMAQYNLACLYYHGMGVKKDINNACFWLQEAIQHGHEQQDVLKELLTQWKQFSQKGSTDN</sequence>